<feature type="coiled-coil region" evidence="1">
    <location>
        <begin position="194"/>
        <end position="239"/>
    </location>
</feature>
<name>A0ABD3FMT7_9STRA</name>
<evidence type="ECO:0000256" key="2">
    <source>
        <dbReference type="SAM" id="MobiDB-lite"/>
    </source>
</evidence>
<dbReference type="EMBL" id="JBIMZQ010000012">
    <property type="protein sequence ID" value="KAL3668193.1"/>
    <property type="molecule type" value="Genomic_DNA"/>
</dbReference>
<feature type="region of interest" description="Disordered" evidence="2">
    <location>
        <begin position="382"/>
        <end position="408"/>
    </location>
</feature>
<keyword evidence="1" id="KW-0175">Coiled coil</keyword>
<reference evidence="3 4" key="1">
    <citation type="submission" date="2024-09" db="EMBL/GenBank/DDBJ databases">
        <title>Genome sequencing and assembly of Phytophthora oleae, isolate VK10A, causative agent of rot of olive drupes.</title>
        <authorList>
            <person name="Conti Taguali S."/>
            <person name="Riolo M."/>
            <person name="La Spada F."/>
            <person name="Cacciola S.O."/>
            <person name="Dionisio G."/>
        </authorList>
    </citation>
    <scope>NUCLEOTIDE SEQUENCE [LARGE SCALE GENOMIC DNA]</scope>
    <source>
        <strain evidence="3 4">VK10A</strain>
    </source>
</reference>
<organism evidence="3 4">
    <name type="scientific">Phytophthora oleae</name>
    <dbReference type="NCBI Taxonomy" id="2107226"/>
    <lineage>
        <taxon>Eukaryota</taxon>
        <taxon>Sar</taxon>
        <taxon>Stramenopiles</taxon>
        <taxon>Oomycota</taxon>
        <taxon>Peronosporomycetes</taxon>
        <taxon>Peronosporales</taxon>
        <taxon>Peronosporaceae</taxon>
        <taxon>Phytophthora</taxon>
    </lineage>
</organism>
<dbReference type="Proteomes" id="UP001632037">
    <property type="component" value="Unassembled WGS sequence"/>
</dbReference>
<evidence type="ECO:0000256" key="1">
    <source>
        <dbReference type="SAM" id="Coils"/>
    </source>
</evidence>
<keyword evidence="4" id="KW-1185">Reference proteome</keyword>
<evidence type="ECO:0000313" key="4">
    <source>
        <dbReference type="Proteomes" id="UP001632037"/>
    </source>
</evidence>
<dbReference type="AlphaFoldDB" id="A0ABD3FMT7"/>
<sequence>MMQSRSLQEHRATGISNAFPGPWREATGPPDQDRGIISFVAEDDRFLDAVSDALDQLVSDCKTALRWSHDFSDADAALQATEQSFCTIVAICKDAGLTIDNDDVAKHHYGAGLCHARSSSDTLTFSCSLLVDNAVCEQRSNYEEVAFPPPCPVQREQLLETAHTAVRVSPTEEIVEVELTDLLIQSHEEMMSLQQRFEDRMTEAEKTNKEYKNKHTEDMQALQEELASSRAAMDRIKQELLDSTSRKLEDMHSAINASQRAIEASMKDQALYWKSICEELVVEKREMAHKVAEERGRYTALKAHLASHDDSNSRTALHSRGRIRNAREEESVSKMNLCELSPSSERELPSGNQVSMEKSAVCISTCSTPTDPSSGLILVRSADSVSEPSSTEVSPTHSNSSISSSKTGKPTFRRYYLAQKRENRVVLH</sequence>
<feature type="region of interest" description="Disordered" evidence="2">
    <location>
        <begin position="304"/>
        <end position="353"/>
    </location>
</feature>
<protein>
    <submittedName>
        <fullName evidence="3">Uncharacterized protein</fullName>
    </submittedName>
</protein>
<feature type="region of interest" description="Disordered" evidence="2">
    <location>
        <begin position="1"/>
        <end position="30"/>
    </location>
</feature>
<evidence type="ECO:0000313" key="3">
    <source>
        <dbReference type="EMBL" id="KAL3668193.1"/>
    </source>
</evidence>
<accession>A0ABD3FMT7</accession>
<gene>
    <name evidence="3" type="ORF">V7S43_007054</name>
</gene>
<proteinExistence type="predicted"/>
<comment type="caution">
    <text evidence="3">The sequence shown here is derived from an EMBL/GenBank/DDBJ whole genome shotgun (WGS) entry which is preliminary data.</text>
</comment>
<feature type="compositionally biased region" description="Low complexity" evidence="2">
    <location>
        <begin position="384"/>
        <end position="405"/>
    </location>
</feature>